<evidence type="ECO:0000256" key="2">
    <source>
        <dbReference type="SAM" id="SignalP"/>
    </source>
</evidence>
<keyword evidence="4" id="KW-1185">Reference proteome</keyword>
<dbReference type="EMBL" id="BJYU01000004">
    <property type="protein sequence ID" value="GEO12952.1"/>
    <property type="molecule type" value="Genomic_DNA"/>
</dbReference>
<accession>A0A512BLW5</accession>
<proteinExistence type="predicted"/>
<comment type="caution">
    <text evidence="3">The sequence shown here is derived from an EMBL/GenBank/DDBJ whole genome shotgun (WGS) entry which is preliminary data.</text>
</comment>
<sequence length="98" mass="10249">MKSIVTLDRLNRSLRAASVAAAVTGFAATAQAQSLAYSQRMPPSTQSIEADRSGRSFARTGATVPNPGTAKIGPQSEIERQAQTLSAKAIRTICIGCL</sequence>
<reference evidence="3 4" key="1">
    <citation type="submission" date="2019-07" db="EMBL/GenBank/DDBJ databases">
        <title>Whole genome shotgun sequence of Microvirga aerophila NBRC 106136.</title>
        <authorList>
            <person name="Hosoyama A."/>
            <person name="Uohara A."/>
            <person name="Ohji S."/>
            <person name="Ichikawa N."/>
        </authorList>
    </citation>
    <scope>NUCLEOTIDE SEQUENCE [LARGE SCALE GENOMIC DNA]</scope>
    <source>
        <strain evidence="3 4">NBRC 106136</strain>
    </source>
</reference>
<evidence type="ECO:0000256" key="1">
    <source>
        <dbReference type="SAM" id="MobiDB-lite"/>
    </source>
</evidence>
<evidence type="ECO:0000313" key="4">
    <source>
        <dbReference type="Proteomes" id="UP000321085"/>
    </source>
</evidence>
<dbReference type="AlphaFoldDB" id="A0A512BLW5"/>
<gene>
    <name evidence="3" type="ORF">MAE02_06480</name>
</gene>
<dbReference type="Proteomes" id="UP000321085">
    <property type="component" value="Unassembled WGS sequence"/>
</dbReference>
<name>A0A512BLW5_9HYPH</name>
<protein>
    <submittedName>
        <fullName evidence="3">Uncharacterized protein</fullName>
    </submittedName>
</protein>
<organism evidence="3 4">
    <name type="scientific">Microvirga aerophila</name>
    <dbReference type="NCBI Taxonomy" id="670291"/>
    <lineage>
        <taxon>Bacteria</taxon>
        <taxon>Pseudomonadati</taxon>
        <taxon>Pseudomonadota</taxon>
        <taxon>Alphaproteobacteria</taxon>
        <taxon>Hyphomicrobiales</taxon>
        <taxon>Methylobacteriaceae</taxon>
        <taxon>Microvirga</taxon>
    </lineage>
</organism>
<feature type="compositionally biased region" description="Polar residues" evidence="1">
    <location>
        <begin position="38"/>
        <end position="48"/>
    </location>
</feature>
<keyword evidence="2" id="KW-0732">Signal</keyword>
<dbReference type="RefSeq" id="WP_114185149.1">
    <property type="nucleotide sequence ID" value="NZ_BJYU01000004.1"/>
</dbReference>
<evidence type="ECO:0000313" key="3">
    <source>
        <dbReference type="EMBL" id="GEO12952.1"/>
    </source>
</evidence>
<feature type="region of interest" description="Disordered" evidence="1">
    <location>
        <begin position="38"/>
        <end position="73"/>
    </location>
</feature>
<feature type="signal peptide" evidence="2">
    <location>
        <begin position="1"/>
        <end position="32"/>
    </location>
</feature>
<dbReference type="OrthoDB" id="8005857at2"/>
<feature type="chain" id="PRO_5022108978" evidence="2">
    <location>
        <begin position="33"/>
        <end position="98"/>
    </location>
</feature>